<dbReference type="Proteomes" id="UP001214094">
    <property type="component" value="Plasmid unnamedB"/>
</dbReference>
<evidence type="ECO:0000313" key="2">
    <source>
        <dbReference type="Proteomes" id="UP001214094"/>
    </source>
</evidence>
<evidence type="ECO:0000313" key="1">
    <source>
        <dbReference type="EMBL" id="WFP94927.1"/>
    </source>
</evidence>
<geneLocation type="plasmid" evidence="1 2">
    <name>unnamedB</name>
</geneLocation>
<organism evidence="1 2">
    <name type="scientific">Ensifer adhaerens</name>
    <name type="common">Sinorhizobium morelense</name>
    <dbReference type="NCBI Taxonomy" id="106592"/>
    <lineage>
        <taxon>Bacteria</taxon>
        <taxon>Pseudomonadati</taxon>
        <taxon>Pseudomonadota</taxon>
        <taxon>Alphaproteobacteria</taxon>
        <taxon>Hyphomicrobiales</taxon>
        <taxon>Rhizobiaceae</taxon>
        <taxon>Sinorhizobium/Ensifer group</taxon>
        <taxon>Ensifer</taxon>
    </lineage>
</organism>
<accession>A0ABY8HTW0</accession>
<dbReference type="GeneID" id="29523443"/>
<proteinExistence type="predicted"/>
<name>A0ABY8HTW0_ENSAD</name>
<keyword evidence="1" id="KW-0614">Plasmid</keyword>
<gene>
    <name evidence="1" type="ORF">P4B07_27930</name>
</gene>
<keyword evidence="2" id="KW-1185">Reference proteome</keyword>
<sequence length="253" mass="27330">MTIDLPEILLKPDRVLVFCDDTDIAQQPVASLQPDLRILIGVQLMSSDYGTLSEKIQSWLEANGATEFHATDIVSGKGAWKTKSIGERQAALEFVASAFAGSLVRVDALWLAKGSYAAHKEEAEKLGKVSVGFKGGLRRVFLRCLMERLSTEVLPAVLVLDQEKAQTDAVVDNSWPEGAFLVGGGPVTAPSHLVPGLQVADTMAWAVNRYLTKRPLFDSGKQSGFDQVALELIAAIPGKLKNVLDESLDEAVQ</sequence>
<reference evidence="1 2" key="1">
    <citation type="submission" date="2023-03" db="EMBL/GenBank/DDBJ databases">
        <title>Comparative genome and transcriptome analysis combination mining strategies for increasing vitamin B12 production of Ensifer adhaerens strain.</title>
        <authorList>
            <person name="Yongheng L."/>
        </authorList>
    </citation>
    <scope>NUCLEOTIDE SEQUENCE [LARGE SCALE GENOMIC DNA]</scope>
    <source>
        <strain evidence="1 2">Casida A-T305</strain>
        <plasmid evidence="1 2">unnamedB</plasmid>
    </source>
</reference>
<dbReference type="RefSeq" id="WP_034796816.1">
    <property type="nucleotide sequence ID" value="NZ_CP015882.1"/>
</dbReference>
<dbReference type="EMBL" id="CP121310">
    <property type="protein sequence ID" value="WFP94927.1"/>
    <property type="molecule type" value="Genomic_DNA"/>
</dbReference>
<protein>
    <submittedName>
        <fullName evidence="1">DUF3800 domain-containing protein</fullName>
    </submittedName>
</protein>